<comment type="caution">
    <text evidence="13">The sequence shown here is derived from an EMBL/GenBank/DDBJ whole genome shotgun (WGS) entry which is preliminary data.</text>
</comment>
<name>A0ABV6D0T7_9SPHN</name>
<dbReference type="InterPro" id="IPR047001">
    <property type="entry name" value="MnmG_C_subdom"/>
</dbReference>
<evidence type="ECO:0000256" key="6">
    <source>
        <dbReference type="ARBA" id="ARBA00022694"/>
    </source>
</evidence>
<feature type="binding site" evidence="11">
    <location>
        <begin position="268"/>
        <end position="282"/>
    </location>
    <ligand>
        <name>NAD(+)</name>
        <dbReference type="ChEBI" id="CHEBI:57540"/>
    </ligand>
</feature>
<dbReference type="NCBIfam" id="TIGR00136">
    <property type="entry name" value="mnmG_gidA"/>
    <property type="match status" value="1"/>
</dbReference>
<dbReference type="HAMAP" id="MF_00129">
    <property type="entry name" value="MnmG_GidA"/>
    <property type="match status" value="1"/>
</dbReference>
<dbReference type="InterPro" id="IPR020595">
    <property type="entry name" value="MnmG-rel_CS"/>
</dbReference>
<dbReference type="SUPFAM" id="SSF51905">
    <property type="entry name" value="FAD/NAD(P)-binding domain"/>
    <property type="match status" value="1"/>
</dbReference>
<evidence type="ECO:0000313" key="13">
    <source>
        <dbReference type="EMBL" id="MFC0206233.1"/>
    </source>
</evidence>
<organism evidence="13 14">
    <name type="scientific">Novosphingobium soli</name>
    <dbReference type="NCBI Taxonomy" id="574956"/>
    <lineage>
        <taxon>Bacteria</taxon>
        <taxon>Pseudomonadati</taxon>
        <taxon>Pseudomonadota</taxon>
        <taxon>Alphaproteobacteria</taxon>
        <taxon>Sphingomonadales</taxon>
        <taxon>Sphingomonadaceae</taxon>
        <taxon>Novosphingobium</taxon>
    </lineage>
</organism>
<evidence type="ECO:0000256" key="3">
    <source>
        <dbReference type="ARBA" id="ARBA00007653"/>
    </source>
</evidence>
<dbReference type="Pfam" id="PF01134">
    <property type="entry name" value="GIDA"/>
    <property type="match status" value="1"/>
</dbReference>
<comment type="function">
    <text evidence="2 11">NAD-binding protein involved in the addition of a carboxymethylaminomethyl (cmnm) group at the wobble position (U34) of certain tRNAs, forming tRNA-cmnm(5)s(2)U34.</text>
</comment>
<evidence type="ECO:0000256" key="9">
    <source>
        <dbReference type="ARBA" id="ARBA00025948"/>
    </source>
</evidence>
<dbReference type="Gene3D" id="3.50.50.60">
    <property type="entry name" value="FAD/NAD(P)-binding domain"/>
    <property type="match status" value="2"/>
</dbReference>
<evidence type="ECO:0000256" key="10">
    <source>
        <dbReference type="ARBA" id="ARBA00031800"/>
    </source>
</evidence>
<evidence type="ECO:0000259" key="12">
    <source>
        <dbReference type="SMART" id="SM01228"/>
    </source>
</evidence>
<dbReference type="InterPro" id="IPR026904">
    <property type="entry name" value="MnmG_C"/>
</dbReference>
<protein>
    <recommendedName>
        <fullName evidence="4 11">tRNA uridine 5-carboxymethylaminomethyl modification enzyme MnmG</fullName>
    </recommendedName>
    <alternativeName>
        <fullName evidence="10 11">Glucose-inhibited division protein A</fullName>
    </alternativeName>
</protein>
<keyword evidence="14" id="KW-1185">Reference proteome</keyword>
<comment type="caution">
    <text evidence="11">Lacks conserved residue(s) required for the propagation of feature annotation.</text>
</comment>
<dbReference type="RefSeq" id="WP_379488855.1">
    <property type="nucleotide sequence ID" value="NZ_JBHLWK010000025.1"/>
</dbReference>
<evidence type="ECO:0000256" key="2">
    <source>
        <dbReference type="ARBA" id="ARBA00003717"/>
    </source>
</evidence>
<dbReference type="InterPro" id="IPR049312">
    <property type="entry name" value="GIDA_C_N"/>
</dbReference>
<gene>
    <name evidence="11 13" type="primary">mnmG</name>
    <name evidence="11" type="synonym">gidA</name>
    <name evidence="13" type="ORF">ACFFJC_18360</name>
</gene>
<dbReference type="Proteomes" id="UP001589798">
    <property type="component" value="Unassembled WGS sequence"/>
</dbReference>
<keyword evidence="7 11" id="KW-0274">FAD</keyword>
<dbReference type="PROSITE" id="PS01280">
    <property type="entry name" value="GIDA_1"/>
    <property type="match status" value="1"/>
</dbReference>
<sequence length="614" mass="65810">MHSFDVIVIGGGHAGCEAAAVAARMGARVALVSFDLEAVGAMSCNPAIGGLGKGHLVREVDAFDGLIGRAADAAAIHYRMLNRSKGSAVQGPRVQADRRLFKAAIHHLLARQGDLTLVAGEAAALRLEGGAVTGVDLTDGTRLEGRSVVLCTGTFLGGTLFRGEEREVGGRIGERAAQRLAEQLRAADLPMARLKTGTPPRLDGRTIDWARLGEQPSDGEQWTMSAMGRRSVPQVFCAITRTNARSHDVIRRNLHRSPLFSGAIGALGPRYCPSIEDKIHRFADRDGHQVFLEPEGLTTHLVYPNGISTSLPADVQLDMLRTMEGLERVDMAVPGYAVEYDHIDPRALRTSLELRAIPGLYCAGQINGTTGYEEAAAQGLVAGLHAAAAVLGRPAPPLDRANSYMAVMIDDLTLHGVSEPYRMLTARAEYRLRLRANNATTRLTPLALDAGAVWPERRAWFAGREEARARLSAALDRSVPAAELAGSGLPVRPDAGRLPLREWLRFGGVEIGGLTPWIDTALTADAALVEEVAEDAAYAPYLERQERELRDLRASEALPLGDDFPYAEIPGLSREMVERLSRAMPATLAAAGRVPGITPAALAALLVHARREAA</sequence>
<evidence type="ECO:0000256" key="11">
    <source>
        <dbReference type="HAMAP-Rule" id="MF_00129"/>
    </source>
</evidence>
<evidence type="ECO:0000256" key="4">
    <source>
        <dbReference type="ARBA" id="ARBA00020461"/>
    </source>
</evidence>
<comment type="cofactor">
    <cofactor evidence="1 11">
        <name>FAD</name>
        <dbReference type="ChEBI" id="CHEBI:57692"/>
    </cofactor>
</comment>
<dbReference type="PANTHER" id="PTHR11806">
    <property type="entry name" value="GLUCOSE INHIBITED DIVISION PROTEIN A"/>
    <property type="match status" value="1"/>
</dbReference>
<dbReference type="SMART" id="SM01228">
    <property type="entry name" value="GIDA_assoc_3"/>
    <property type="match status" value="1"/>
</dbReference>
<comment type="subcellular location">
    <subcellularLocation>
        <location evidence="11">Cytoplasm</location>
    </subcellularLocation>
</comment>
<accession>A0ABV6D0T7</accession>
<evidence type="ECO:0000256" key="7">
    <source>
        <dbReference type="ARBA" id="ARBA00022827"/>
    </source>
</evidence>
<feature type="domain" description="tRNA uridine 5-carboxymethylaminomethyl modification enzyme C-terminal subdomain" evidence="12">
    <location>
        <begin position="536"/>
        <end position="607"/>
    </location>
</feature>
<comment type="subunit">
    <text evidence="9 11">Homodimer. Heterotetramer of two MnmE and two MnmG subunits.</text>
</comment>
<dbReference type="Pfam" id="PF21680">
    <property type="entry name" value="GIDA_C_1st"/>
    <property type="match status" value="1"/>
</dbReference>
<reference evidence="13 14" key="1">
    <citation type="submission" date="2024-09" db="EMBL/GenBank/DDBJ databases">
        <authorList>
            <person name="Sun Q."/>
            <person name="Mori K."/>
        </authorList>
    </citation>
    <scope>NUCLEOTIDE SEQUENCE [LARGE SCALE GENOMIC DNA]</scope>
    <source>
        <strain evidence="13 14">CCM 7706</strain>
    </source>
</reference>
<dbReference type="EMBL" id="JBHLWK010000025">
    <property type="protein sequence ID" value="MFC0206233.1"/>
    <property type="molecule type" value="Genomic_DNA"/>
</dbReference>
<proteinExistence type="inferred from homology"/>
<dbReference type="Gene3D" id="1.10.150.570">
    <property type="entry name" value="GidA associated domain, C-terminal subdomain"/>
    <property type="match status" value="1"/>
</dbReference>
<keyword evidence="8 11" id="KW-0520">NAD</keyword>
<keyword evidence="5 11" id="KW-0285">Flavoprotein</keyword>
<dbReference type="InterPro" id="IPR040131">
    <property type="entry name" value="MnmG_N"/>
</dbReference>
<dbReference type="InterPro" id="IPR044920">
    <property type="entry name" value="MnmG_C_subdom_sf"/>
</dbReference>
<keyword evidence="6 11" id="KW-0819">tRNA processing</keyword>
<evidence type="ECO:0000256" key="8">
    <source>
        <dbReference type="ARBA" id="ARBA00023027"/>
    </source>
</evidence>
<dbReference type="PANTHER" id="PTHR11806:SF0">
    <property type="entry name" value="PROTEIN MTO1 HOMOLOG, MITOCHONDRIAL"/>
    <property type="match status" value="1"/>
</dbReference>
<dbReference type="Pfam" id="PF13932">
    <property type="entry name" value="SAM_GIDA_C"/>
    <property type="match status" value="1"/>
</dbReference>
<dbReference type="InterPro" id="IPR004416">
    <property type="entry name" value="MnmG"/>
</dbReference>
<feature type="binding site" evidence="11">
    <location>
        <begin position="10"/>
        <end position="15"/>
    </location>
    <ligand>
        <name>FAD</name>
        <dbReference type="ChEBI" id="CHEBI:57692"/>
    </ligand>
</feature>
<comment type="similarity">
    <text evidence="3 11">Belongs to the MnmG family.</text>
</comment>
<evidence type="ECO:0000256" key="1">
    <source>
        <dbReference type="ARBA" id="ARBA00001974"/>
    </source>
</evidence>
<dbReference type="InterPro" id="IPR002218">
    <property type="entry name" value="MnmG-rel"/>
</dbReference>
<dbReference type="InterPro" id="IPR036188">
    <property type="entry name" value="FAD/NAD-bd_sf"/>
</dbReference>
<keyword evidence="11" id="KW-0963">Cytoplasm</keyword>
<evidence type="ECO:0000313" key="14">
    <source>
        <dbReference type="Proteomes" id="UP001589798"/>
    </source>
</evidence>
<evidence type="ECO:0000256" key="5">
    <source>
        <dbReference type="ARBA" id="ARBA00022630"/>
    </source>
</evidence>